<feature type="compositionally biased region" description="Basic and acidic residues" evidence="8">
    <location>
        <begin position="612"/>
        <end position="628"/>
    </location>
</feature>
<proteinExistence type="inferred from homology"/>
<evidence type="ECO:0000259" key="9">
    <source>
        <dbReference type="PROSITE" id="PS50102"/>
    </source>
</evidence>
<dbReference type="PANTHER" id="PTHR23236:SF25">
    <property type="entry name" value="RNA-BINDING PROTEIN 34"/>
    <property type="match status" value="1"/>
</dbReference>
<feature type="compositionally biased region" description="Low complexity" evidence="8">
    <location>
        <begin position="527"/>
        <end position="545"/>
    </location>
</feature>
<dbReference type="GO" id="GO:0000463">
    <property type="term" value="P:maturation of LSU-rRNA from tricistronic rRNA transcript (SSU-rRNA, 5.8S rRNA, LSU-rRNA)"/>
    <property type="evidence" value="ECO:0007669"/>
    <property type="project" value="TreeGrafter"/>
</dbReference>
<evidence type="ECO:0000256" key="2">
    <source>
        <dbReference type="ARBA" id="ARBA00004604"/>
    </source>
</evidence>
<evidence type="ECO:0000256" key="1">
    <source>
        <dbReference type="ARBA" id="ARBA00002475"/>
    </source>
</evidence>
<reference evidence="10" key="1">
    <citation type="submission" date="2020-05" db="EMBL/GenBank/DDBJ databases">
        <title>Mycena genomes resolve the evolution of fungal bioluminescence.</title>
        <authorList>
            <person name="Tsai I.J."/>
        </authorList>
    </citation>
    <scope>NUCLEOTIDE SEQUENCE</scope>
    <source>
        <strain evidence="10">CCC161011</strain>
    </source>
</reference>
<evidence type="ECO:0000313" key="11">
    <source>
        <dbReference type="Proteomes" id="UP000620124"/>
    </source>
</evidence>
<feature type="region of interest" description="Disordered" evidence="8">
    <location>
        <begin position="250"/>
        <end position="360"/>
    </location>
</feature>
<feature type="compositionally biased region" description="Basic residues" evidence="8">
    <location>
        <begin position="308"/>
        <end position="319"/>
    </location>
</feature>
<organism evidence="10 11">
    <name type="scientific">Mycena venus</name>
    <dbReference type="NCBI Taxonomy" id="2733690"/>
    <lineage>
        <taxon>Eukaryota</taxon>
        <taxon>Fungi</taxon>
        <taxon>Dikarya</taxon>
        <taxon>Basidiomycota</taxon>
        <taxon>Agaricomycotina</taxon>
        <taxon>Agaricomycetes</taxon>
        <taxon>Agaricomycetidae</taxon>
        <taxon>Agaricales</taxon>
        <taxon>Marasmiineae</taxon>
        <taxon>Mycenaceae</taxon>
        <taxon>Mycena</taxon>
    </lineage>
</organism>
<sequence length="643" mass="69331">MSLSSLLLASKAKTIDTELDALFKSNPAPPRTISTASQAPAAGSAPPAKKRKIEAAISDPPERKKKRKSEELANPPKASPKTVKSAAKPLKPAKKSKRAEPVVEVEEEEDSDGSDEDDEDNSDLENAYLGKMRSNKPSAPAATNSDDEDEVEDEDEGEANDSDSEESDPDAPPPVHESLTKRVRMKPAKKSKIVPESETPAQRDARTLFIGGLPLEVAQKKPLKKQLSRHILSFLPSSSKVKIESIRFRSVAFRDPTSSTALSSSTSAPTPRRKRQLHPGPGRLKSLESARLDLASRGGGGGEEKKPGRSRRRLKKRVPHAGAEEKNPLHPGRVPPRGEQRNCLRRPRTPRSDADDDADSPYAVAQHIARAANASEFMARTLRVDVCARLPDADPSTGGADGAGFVGDPKLSIFIGNLDFGSREGDVREFFEGVVAGERGPAPPASPEDGASTSGGGRWVQGVRLIRDRETQLGKGFGYVRFVDRECVDEILALAKTDEGKKKLKFAKRTLRVQRCKAASASAPSNTTKAADAKSTPSKSKSTYPASPPKRGDPTLGARLAHLDKDARKAAKKADPDRLLRRAEKKKMGMRTRMATDKVKAGGGKRVGGHGGSRDKGTGKGKERERERKTRVHKNAGGPKGRK</sequence>
<feature type="compositionally biased region" description="Low complexity" evidence="8">
    <location>
        <begin position="256"/>
        <end position="270"/>
    </location>
</feature>
<keyword evidence="6" id="KW-0539">Nucleus</keyword>
<protein>
    <recommendedName>
        <fullName evidence="4">Nucleolar protein 12</fullName>
    </recommendedName>
</protein>
<dbReference type="InterPro" id="IPR000504">
    <property type="entry name" value="RRM_dom"/>
</dbReference>
<feature type="compositionally biased region" description="Acidic residues" evidence="8">
    <location>
        <begin position="145"/>
        <end position="169"/>
    </location>
</feature>
<feature type="compositionally biased region" description="Basic and acidic residues" evidence="8">
    <location>
        <begin position="561"/>
        <end position="582"/>
    </location>
</feature>
<evidence type="ECO:0000256" key="4">
    <source>
        <dbReference type="ARBA" id="ARBA00015520"/>
    </source>
</evidence>
<comment type="function">
    <text evidence="1">Involved in pre-25S rRNA processing.</text>
</comment>
<keyword evidence="5 7" id="KW-0694">RNA-binding</keyword>
<gene>
    <name evidence="10" type="ORF">MVEN_00596100</name>
</gene>
<dbReference type="Proteomes" id="UP000620124">
    <property type="component" value="Unassembled WGS sequence"/>
</dbReference>
<dbReference type="OrthoDB" id="442677at2759"/>
<feature type="compositionally biased region" description="Acidic residues" evidence="8">
    <location>
        <begin position="103"/>
        <end position="123"/>
    </location>
</feature>
<evidence type="ECO:0000256" key="6">
    <source>
        <dbReference type="ARBA" id="ARBA00023242"/>
    </source>
</evidence>
<dbReference type="InterPro" id="IPR035979">
    <property type="entry name" value="RBD_domain_sf"/>
</dbReference>
<comment type="similarity">
    <text evidence="3">Belongs to the RRM RBM34 family.</text>
</comment>
<evidence type="ECO:0000256" key="8">
    <source>
        <dbReference type="SAM" id="MobiDB-lite"/>
    </source>
</evidence>
<dbReference type="GO" id="GO:0019843">
    <property type="term" value="F:rRNA binding"/>
    <property type="evidence" value="ECO:0007669"/>
    <property type="project" value="TreeGrafter"/>
</dbReference>
<comment type="caution">
    <text evidence="10">The sequence shown here is derived from an EMBL/GenBank/DDBJ whole genome shotgun (WGS) entry which is preliminary data.</text>
</comment>
<feature type="region of interest" description="Disordered" evidence="8">
    <location>
        <begin position="23"/>
        <end position="205"/>
    </location>
</feature>
<feature type="compositionally biased region" description="Gly residues" evidence="8">
    <location>
        <begin position="601"/>
        <end position="611"/>
    </location>
</feature>
<name>A0A8H7D4Z8_9AGAR</name>
<dbReference type="GO" id="GO:0005730">
    <property type="term" value="C:nucleolus"/>
    <property type="evidence" value="ECO:0007669"/>
    <property type="project" value="UniProtKB-SubCell"/>
</dbReference>
<evidence type="ECO:0000256" key="7">
    <source>
        <dbReference type="PROSITE-ProRule" id="PRU00176"/>
    </source>
</evidence>
<dbReference type="SMART" id="SM00360">
    <property type="entry name" value="RRM"/>
    <property type="match status" value="1"/>
</dbReference>
<dbReference type="PROSITE" id="PS50102">
    <property type="entry name" value="RRM"/>
    <property type="match status" value="1"/>
</dbReference>
<feature type="region of interest" description="Disordered" evidence="8">
    <location>
        <begin position="438"/>
        <end position="458"/>
    </location>
</feature>
<feature type="compositionally biased region" description="Polar residues" evidence="8">
    <location>
        <begin position="135"/>
        <end position="144"/>
    </location>
</feature>
<feature type="compositionally biased region" description="Basic residues" evidence="8">
    <location>
        <begin position="629"/>
        <end position="643"/>
    </location>
</feature>
<dbReference type="EMBL" id="JACAZI010000004">
    <property type="protein sequence ID" value="KAF7362484.1"/>
    <property type="molecule type" value="Genomic_DNA"/>
</dbReference>
<dbReference type="InterPro" id="IPR012677">
    <property type="entry name" value="Nucleotide-bd_a/b_plait_sf"/>
</dbReference>
<evidence type="ECO:0000256" key="5">
    <source>
        <dbReference type="ARBA" id="ARBA00022884"/>
    </source>
</evidence>
<accession>A0A8H7D4Z8</accession>
<evidence type="ECO:0000256" key="3">
    <source>
        <dbReference type="ARBA" id="ARBA00007077"/>
    </source>
</evidence>
<dbReference type="SUPFAM" id="SSF54928">
    <property type="entry name" value="RNA-binding domain, RBD"/>
    <property type="match status" value="1"/>
</dbReference>
<evidence type="ECO:0000313" key="10">
    <source>
        <dbReference type="EMBL" id="KAF7362484.1"/>
    </source>
</evidence>
<feature type="compositionally biased region" description="Low complexity" evidence="8">
    <location>
        <begin position="34"/>
        <end position="47"/>
    </location>
</feature>
<comment type="subcellular location">
    <subcellularLocation>
        <location evidence="2">Nucleus</location>
        <location evidence="2">Nucleolus</location>
    </subcellularLocation>
</comment>
<feature type="compositionally biased region" description="Basic residues" evidence="8">
    <location>
        <begin position="181"/>
        <end position="192"/>
    </location>
</feature>
<dbReference type="AlphaFoldDB" id="A0A8H7D4Z8"/>
<keyword evidence="11" id="KW-1185">Reference proteome</keyword>
<dbReference type="PANTHER" id="PTHR23236">
    <property type="entry name" value="EUKARYOTIC TRANSLATION INITIATION FACTOR 4B/4H"/>
    <property type="match status" value="1"/>
</dbReference>
<feature type="region of interest" description="Disordered" evidence="8">
    <location>
        <begin position="516"/>
        <end position="643"/>
    </location>
</feature>
<feature type="domain" description="RRM" evidence="9">
    <location>
        <begin position="411"/>
        <end position="518"/>
    </location>
</feature>
<dbReference type="Gene3D" id="3.30.70.330">
    <property type="match status" value="1"/>
</dbReference>